<name>A0A1I7XFA8_HETBA</name>
<feature type="compositionally biased region" description="Basic and acidic residues" evidence="1">
    <location>
        <begin position="514"/>
        <end position="524"/>
    </location>
</feature>
<evidence type="ECO:0000313" key="2">
    <source>
        <dbReference type="Proteomes" id="UP000095283"/>
    </source>
</evidence>
<organism evidence="2 3">
    <name type="scientific">Heterorhabditis bacteriophora</name>
    <name type="common">Entomopathogenic nematode worm</name>
    <dbReference type="NCBI Taxonomy" id="37862"/>
    <lineage>
        <taxon>Eukaryota</taxon>
        <taxon>Metazoa</taxon>
        <taxon>Ecdysozoa</taxon>
        <taxon>Nematoda</taxon>
        <taxon>Chromadorea</taxon>
        <taxon>Rhabditida</taxon>
        <taxon>Rhabditina</taxon>
        <taxon>Rhabditomorpha</taxon>
        <taxon>Strongyloidea</taxon>
        <taxon>Heterorhabditidae</taxon>
        <taxon>Heterorhabditis</taxon>
    </lineage>
</organism>
<protein>
    <submittedName>
        <fullName evidence="3">PUM-HD domain-containing protein</fullName>
    </submittedName>
</protein>
<sequence length="643" mass="68702">MNPASAQGGGTNLLSGLSPQVLQQLATLTGLIGGHSGLTQAQQLAVLAQGSLIGGGGSGIGITNGINSATTVPSLTVTSSQGNNQLVNLDSNARSVDAVWRAYTVERTSQPNGERVIQQKSGAICGSYDKYDEKTNLTTPTQVTNLPAPVPNSTIQSMPWPVVAPMLQVPYFDIPSYRTVNLDVQPSHEVTGLDLPLNDVTTLRFFFNLGVQQCRSLAANQMYQERVAHGGGMNLPTQTALHTNNIQAAQLAGLNITSSSSCSSDSQQHCYTCYFLLHLCFSTNSFECLSLEISAQAQTEKSNLHEMRMQMLNAQQHNNLALNPYLRPIQEVVKPVAVGGGSGDAALSPRPPIPVDPSPPRTVVDAATNVADVSNLIHQQVRNQAFLLPAQTSPPTLLETPRPTHVDQVRRETVAAIGTNRPHSAREFMAPSTSQGNLKGGPQSSAPATPAYSTDDFMPMSQTLFQVSEQNFTEAFNSTSIKKNPTTPIGIARNEDGKGKVDVNGPSNGTSSSVEHKEEEEKPAVDYSSRPIDPIFQQARARLEHVREYKEVSPKPAIQSQRPHNIGDDGAATSGSPIGVALSTVAAMTTTHSTQGQTQSINPLGINRIVPDAIAPTTGDEQREDSDEDSPAEKRLRIATDEE</sequence>
<reference evidence="3" key="1">
    <citation type="submission" date="2016-11" db="UniProtKB">
        <authorList>
            <consortium name="WormBaseParasite"/>
        </authorList>
    </citation>
    <scope>IDENTIFICATION</scope>
</reference>
<dbReference type="AlphaFoldDB" id="A0A1I7XFA8"/>
<dbReference type="Proteomes" id="UP000095283">
    <property type="component" value="Unplaced"/>
</dbReference>
<dbReference type="WBParaSite" id="Hba_16360">
    <property type="protein sequence ID" value="Hba_16360"/>
    <property type="gene ID" value="Hba_16360"/>
</dbReference>
<feature type="compositionally biased region" description="Polar residues" evidence="1">
    <location>
        <begin position="431"/>
        <end position="447"/>
    </location>
</feature>
<keyword evidence="2" id="KW-1185">Reference proteome</keyword>
<feature type="compositionally biased region" description="Polar residues" evidence="1">
    <location>
        <begin position="476"/>
        <end position="487"/>
    </location>
</feature>
<accession>A0A1I7XFA8</accession>
<feature type="region of interest" description="Disordered" evidence="1">
    <location>
        <begin position="476"/>
        <end position="530"/>
    </location>
</feature>
<evidence type="ECO:0000256" key="1">
    <source>
        <dbReference type="SAM" id="MobiDB-lite"/>
    </source>
</evidence>
<feature type="compositionally biased region" description="Low complexity" evidence="1">
    <location>
        <begin position="591"/>
        <end position="600"/>
    </location>
</feature>
<feature type="region of interest" description="Disordered" evidence="1">
    <location>
        <begin position="420"/>
        <end position="456"/>
    </location>
</feature>
<evidence type="ECO:0000313" key="3">
    <source>
        <dbReference type="WBParaSite" id="Hba_16360"/>
    </source>
</evidence>
<feature type="compositionally biased region" description="Basic and acidic residues" evidence="1">
    <location>
        <begin position="631"/>
        <end position="643"/>
    </location>
</feature>
<feature type="region of interest" description="Disordered" evidence="1">
    <location>
        <begin position="591"/>
        <end position="643"/>
    </location>
</feature>
<proteinExistence type="predicted"/>
<feature type="region of interest" description="Disordered" evidence="1">
    <location>
        <begin position="550"/>
        <end position="575"/>
    </location>
</feature>